<evidence type="ECO:0000259" key="5">
    <source>
        <dbReference type="PROSITE" id="PS50977"/>
    </source>
</evidence>
<dbReference type="Proteomes" id="UP000265848">
    <property type="component" value="Unassembled WGS sequence"/>
</dbReference>
<dbReference type="InterPro" id="IPR050109">
    <property type="entry name" value="HTH-type_TetR-like_transc_reg"/>
</dbReference>
<dbReference type="InterPro" id="IPR041586">
    <property type="entry name" value="PsrA_TetR_C"/>
</dbReference>
<reference evidence="6 7" key="1">
    <citation type="submission" date="2018-08" db="EMBL/GenBank/DDBJ databases">
        <title>Pseudooceanicola sediminis CY03 in the family Rhodobacteracea.</title>
        <authorList>
            <person name="Zhang Y.-J."/>
        </authorList>
    </citation>
    <scope>NUCLEOTIDE SEQUENCE [LARGE SCALE GENOMIC DNA]</scope>
    <source>
        <strain evidence="6 7">CY03</strain>
    </source>
</reference>
<dbReference type="RefSeq" id="WP_119400450.1">
    <property type="nucleotide sequence ID" value="NZ_QWJJ01000018.1"/>
</dbReference>
<evidence type="ECO:0000313" key="6">
    <source>
        <dbReference type="EMBL" id="RII37343.1"/>
    </source>
</evidence>
<dbReference type="OrthoDB" id="2356263at2"/>
<dbReference type="AlphaFoldDB" id="A0A399IW01"/>
<feature type="domain" description="HTH tetR-type" evidence="5">
    <location>
        <begin position="12"/>
        <end position="72"/>
    </location>
</feature>
<evidence type="ECO:0000256" key="1">
    <source>
        <dbReference type="ARBA" id="ARBA00023015"/>
    </source>
</evidence>
<keyword evidence="7" id="KW-1185">Reference proteome</keyword>
<gene>
    <name evidence="6" type="ORF">DL237_17800</name>
</gene>
<dbReference type="InterPro" id="IPR001647">
    <property type="entry name" value="HTH_TetR"/>
</dbReference>
<dbReference type="InterPro" id="IPR009057">
    <property type="entry name" value="Homeodomain-like_sf"/>
</dbReference>
<dbReference type="SUPFAM" id="SSF46689">
    <property type="entry name" value="Homeodomain-like"/>
    <property type="match status" value="1"/>
</dbReference>
<name>A0A399IW01_9RHOB</name>
<dbReference type="Pfam" id="PF17939">
    <property type="entry name" value="TetR_C_30"/>
    <property type="match status" value="1"/>
</dbReference>
<keyword evidence="2 4" id="KW-0238">DNA-binding</keyword>
<dbReference type="PANTHER" id="PTHR30055:SF234">
    <property type="entry name" value="HTH-TYPE TRANSCRIPTIONAL REGULATOR BETI"/>
    <property type="match status" value="1"/>
</dbReference>
<dbReference type="GO" id="GO:0000976">
    <property type="term" value="F:transcription cis-regulatory region binding"/>
    <property type="evidence" value="ECO:0007669"/>
    <property type="project" value="TreeGrafter"/>
</dbReference>
<dbReference type="PANTHER" id="PTHR30055">
    <property type="entry name" value="HTH-TYPE TRANSCRIPTIONAL REGULATOR RUTR"/>
    <property type="match status" value="1"/>
</dbReference>
<dbReference type="PRINTS" id="PR00455">
    <property type="entry name" value="HTHTETR"/>
</dbReference>
<evidence type="ECO:0000256" key="3">
    <source>
        <dbReference type="ARBA" id="ARBA00023163"/>
    </source>
</evidence>
<keyword evidence="3" id="KW-0804">Transcription</keyword>
<organism evidence="6 7">
    <name type="scientific">Pseudooceanicola sediminis</name>
    <dbReference type="NCBI Taxonomy" id="2211117"/>
    <lineage>
        <taxon>Bacteria</taxon>
        <taxon>Pseudomonadati</taxon>
        <taxon>Pseudomonadota</taxon>
        <taxon>Alphaproteobacteria</taxon>
        <taxon>Rhodobacterales</taxon>
        <taxon>Paracoccaceae</taxon>
        <taxon>Pseudooceanicola</taxon>
    </lineage>
</organism>
<dbReference type="Pfam" id="PF00440">
    <property type="entry name" value="TetR_N"/>
    <property type="match status" value="1"/>
</dbReference>
<dbReference type="SUPFAM" id="SSF48498">
    <property type="entry name" value="Tetracyclin repressor-like, C-terminal domain"/>
    <property type="match status" value="1"/>
</dbReference>
<accession>A0A399IW01</accession>
<protein>
    <submittedName>
        <fullName evidence="6">TetR/AcrR family transcriptional regulator</fullName>
    </submittedName>
</protein>
<feature type="DNA-binding region" description="H-T-H motif" evidence="4">
    <location>
        <begin position="35"/>
        <end position="54"/>
    </location>
</feature>
<evidence type="ECO:0000256" key="4">
    <source>
        <dbReference type="PROSITE-ProRule" id="PRU00335"/>
    </source>
</evidence>
<dbReference type="GO" id="GO:0003700">
    <property type="term" value="F:DNA-binding transcription factor activity"/>
    <property type="evidence" value="ECO:0007669"/>
    <property type="project" value="TreeGrafter"/>
</dbReference>
<proteinExistence type="predicted"/>
<dbReference type="Gene3D" id="1.10.357.10">
    <property type="entry name" value="Tetracycline Repressor, domain 2"/>
    <property type="match status" value="1"/>
</dbReference>
<keyword evidence="1" id="KW-0805">Transcription regulation</keyword>
<comment type="caution">
    <text evidence="6">The sequence shown here is derived from an EMBL/GenBank/DDBJ whole genome shotgun (WGS) entry which is preliminary data.</text>
</comment>
<evidence type="ECO:0000313" key="7">
    <source>
        <dbReference type="Proteomes" id="UP000265848"/>
    </source>
</evidence>
<evidence type="ECO:0000256" key="2">
    <source>
        <dbReference type="ARBA" id="ARBA00023125"/>
    </source>
</evidence>
<dbReference type="InterPro" id="IPR036271">
    <property type="entry name" value="Tet_transcr_reg_TetR-rel_C_sf"/>
</dbReference>
<dbReference type="EMBL" id="QWJJ01000018">
    <property type="protein sequence ID" value="RII37343.1"/>
    <property type="molecule type" value="Genomic_DNA"/>
</dbReference>
<sequence>MAQPKTQPKQGDTAKDRILDSSVGLFGQYGYEATTARKIAEAAGVPVALINYHFGSKEGLYRAVFEKRAPAIYDQRVVGLQLARSEPDWDRRVELVVKALIVPMFGLRNGSDDGAFGRILARELSDPSSEGRGIFRELFDPVAEMMLDALGECFPEWTQAEVNWAYQTMLGAMMIVMMDIGRIARLSGGTADSSDPEAAAVHIVAILTAGLKHRDRSQTKHMQ</sequence>
<dbReference type="PROSITE" id="PS50977">
    <property type="entry name" value="HTH_TETR_2"/>
    <property type="match status" value="1"/>
</dbReference>